<accession>A0A926Z6B9</accession>
<sequence length="553" mass="58252">MWCSTYSFSSIAKIMLTTAISTVINVPSAMAIALETKLTKPSPEFISQLPTTAALIYVNPQSGKQGIADGSPNNPYKSITAAIAASPAAGTVIQLAQGTYSTDTGEVFPLKLPVGITLRGEPTLRGANTIIRGSGKYISPSFASQNVALITSNDTRIEGITVTNPETRGTAVWVESSKRVAIANNTFINSNREGLFLTGNAEVNVTDNLFKNNGANGLSAVGSSSGEIRNNFFEDTGFGLAIGQRSRVVVINNNIANNNDGVVISNLAAPTFRNNLITGNRRNGIVILKDRAGYPTPDLGTTINLGQNVFRNNREKDLNNNSGVEQVAVGNELNPQKIAGKISFTGMTPTPAAPLPITSPISSTSTLPNVPRLSPAPAISRPNIQEVIIDRDPVPITPPAIPKVPSSAFIPSSPAPVTNIPQPAAPVTIPIVRATPTPNTAIAPNPAPVSTPINTPTNTANINTPVPYNPTIAALVPQSAKEQFPYLVVIPSADVKVLNKVQSAVPSAKVIPSRFGNIIFVQGYPDRDRAEVLRAIVRSAIGLDARVIHQNNL</sequence>
<reference evidence="2" key="2">
    <citation type="submission" date="2020-08" db="EMBL/GenBank/DDBJ databases">
        <authorList>
            <person name="Chen M."/>
            <person name="Teng W."/>
            <person name="Zhao L."/>
            <person name="Hu C."/>
            <person name="Zhou Y."/>
            <person name="Han B."/>
            <person name="Song L."/>
            <person name="Shu W."/>
        </authorList>
    </citation>
    <scope>NUCLEOTIDE SEQUENCE</scope>
    <source>
        <strain evidence="2">FACHB-1277</strain>
    </source>
</reference>
<dbReference type="AlphaFoldDB" id="A0A926Z6B9"/>
<evidence type="ECO:0000313" key="2">
    <source>
        <dbReference type="EMBL" id="MBD2150517.1"/>
    </source>
</evidence>
<dbReference type="InterPro" id="IPR011459">
    <property type="entry name" value="DUF1565"/>
</dbReference>
<dbReference type="Proteomes" id="UP000631421">
    <property type="component" value="Unassembled WGS sequence"/>
</dbReference>
<feature type="domain" description="DUF1565" evidence="1">
    <location>
        <begin position="65"/>
        <end position="335"/>
    </location>
</feature>
<evidence type="ECO:0000259" key="1">
    <source>
        <dbReference type="Pfam" id="PF07602"/>
    </source>
</evidence>
<name>A0A926Z6B9_9CYAN</name>
<dbReference type="Gene3D" id="2.160.20.10">
    <property type="entry name" value="Single-stranded right-handed beta-helix, Pectin lyase-like"/>
    <property type="match status" value="1"/>
</dbReference>
<reference evidence="2" key="1">
    <citation type="journal article" date="2015" name="ISME J.">
        <title>Draft Genome Sequence of Streptomyces incarnatus NRRL8089, which Produces the Nucleoside Antibiotic Sinefungin.</title>
        <authorList>
            <person name="Oshima K."/>
            <person name="Hattori M."/>
            <person name="Shimizu H."/>
            <person name="Fukuda K."/>
            <person name="Nemoto M."/>
            <person name="Inagaki K."/>
            <person name="Tamura T."/>
        </authorList>
    </citation>
    <scope>NUCLEOTIDE SEQUENCE</scope>
    <source>
        <strain evidence="2">FACHB-1277</strain>
    </source>
</reference>
<dbReference type="InterPro" id="IPR012334">
    <property type="entry name" value="Pectin_lyas_fold"/>
</dbReference>
<evidence type="ECO:0000313" key="3">
    <source>
        <dbReference type="Proteomes" id="UP000631421"/>
    </source>
</evidence>
<keyword evidence="3" id="KW-1185">Reference proteome</keyword>
<dbReference type="EMBL" id="JACJPY010000027">
    <property type="protein sequence ID" value="MBD2150517.1"/>
    <property type="molecule type" value="Genomic_DNA"/>
</dbReference>
<dbReference type="InterPro" id="IPR011050">
    <property type="entry name" value="Pectin_lyase_fold/virulence"/>
</dbReference>
<protein>
    <submittedName>
        <fullName evidence="2">DUF1565 domain-containing protein</fullName>
    </submittedName>
</protein>
<dbReference type="InterPro" id="IPR006626">
    <property type="entry name" value="PbH1"/>
</dbReference>
<dbReference type="SUPFAM" id="SSF51126">
    <property type="entry name" value="Pectin lyase-like"/>
    <property type="match status" value="1"/>
</dbReference>
<organism evidence="2 3">
    <name type="scientific">Pseudanabaena cinerea FACHB-1277</name>
    <dbReference type="NCBI Taxonomy" id="2949581"/>
    <lineage>
        <taxon>Bacteria</taxon>
        <taxon>Bacillati</taxon>
        <taxon>Cyanobacteriota</taxon>
        <taxon>Cyanophyceae</taxon>
        <taxon>Pseudanabaenales</taxon>
        <taxon>Pseudanabaenaceae</taxon>
        <taxon>Pseudanabaena</taxon>
        <taxon>Pseudanabaena cinerea</taxon>
    </lineage>
</organism>
<comment type="caution">
    <text evidence="2">The sequence shown here is derived from an EMBL/GenBank/DDBJ whole genome shotgun (WGS) entry which is preliminary data.</text>
</comment>
<gene>
    <name evidence="2" type="ORF">H6F44_10355</name>
</gene>
<dbReference type="RefSeq" id="WP_190350881.1">
    <property type="nucleotide sequence ID" value="NZ_JACJPY010000027.1"/>
</dbReference>
<dbReference type="SMART" id="SM00710">
    <property type="entry name" value="PbH1"/>
    <property type="match status" value="6"/>
</dbReference>
<dbReference type="Pfam" id="PF07602">
    <property type="entry name" value="DUF1565"/>
    <property type="match status" value="1"/>
</dbReference>
<proteinExistence type="predicted"/>